<feature type="transmembrane region" description="Helical" evidence="1">
    <location>
        <begin position="54"/>
        <end position="76"/>
    </location>
</feature>
<dbReference type="InterPro" id="IPR010539">
    <property type="entry name" value="BaxI_1-like"/>
</dbReference>
<dbReference type="Proteomes" id="UP001595816">
    <property type="component" value="Unassembled WGS sequence"/>
</dbReference>
<keyword evidence="1" id="KW-1133">Transmembrane helix</keyword>
<evidence type="ECO:0000313" key="2">
    <source>
        <dbReference type="EMBL" id="MFC4133732.1"/>
    </source>
</evidence>
<dbReference type="RefSeq" id="WP_253750471.1">
    <property type="nucleotide sequence ID" value="NZ_JAMZDZ010000001.1"/>
</dbReference>
<keyword evidence="1" id="KW-0812">Transmembrane</keyword>
<feature type="transmembrane region" description="Helical" evidence="1">
    <location>
        <begin position="82"/>
        <end position="101"/>
    </location>
</feature>
<dbReference type="PANTHER" id="PTHR41282:SF1">
    <property type="entry name" value="CONSERVED TRANSMEMBRANE PROTEIN-RELATED"/>
    <property type="match status" value="1"/>
</dbReference>
<dbReference type="Pfam" id="PF12811">
    <property type="entry name" value="BaxI_1"/>
    <property type="match status" value="1"/>
</dbReference>
<keyword evidence="3" id="KW-1185">Reference proteome</keyword>
<evidence type="ECO:0000256" key="1">
    <source>
        <dbReference type="SAM" id="Phobius"/>
    </source>
</evidence>
<keyword evidence="1" id="KW-0472">Membrane</keyword>
<comment type="caution">
    <text evidence="2">The sequence shown here is derived from an EMBL/GenBank/DDBJ whole genome shotgun (WGS) entry which is preliminary data.</text>
</comment>
<feature type="transmembrane region" description="Helical" evidence="1">
    <location>
        <begin position="168"/>
        <end position="191"/>
    </location>
</feature>
<accession>A0ABV8LRW7</accession>
<feature type="transmembrane region" description="Helical" evidence="1">
    <location>
        <begin position="236"/>
        <end position="253"/>
    </location>
</feature>
<feature type="transmembrane region" description="Helical" evidence="1">
    <location>
        <begin position="135"/>
        <end position="156"/>
    </location>
</feature>
<dbReference type="PANTHER" id="PTHR41282">
    <property type="entry name" value="CONSERVED TRANSMEMBRANE PROTEIN-RELATED"/>
    <property type="match status" value="1"/>
</dbReference>
<name>A0ABV8LRW7_9ACTN</name>
<dbReference type="EMBL" id="JBHSAY010000013">
    <property type="protein sequence ID" value="MFC4133732.1"/>
    <property type="molecule type" value="Genomic_DNA"/>
</dbReference>
<feature type="transmembrane region" description="Helical" evidence="1">
    <location>
        <begin position="203"/>
        <end position="224"/>
    </location>
</feature>
<sequence>MQSSNPALAKLSETPATSAYGDPGWYQPGSGGGTATYPGVVTSARTGVMTVDGVIGRTLALMALLTLAAAAAWIWVPDRLTGPAVFGSAIAALIVGLIVSFRQSTSPLLIGAYALLEGAALGMISEWFNRVYPGIAAQAVAATIGIFFVMLILYRFRVIRATPRFTKGLMGALIAAVVLMLGNWVLALFGINTGLREAGTIGIIFSLAMIVIGALTFILDFDVVEQGVRNGLPARYGWFAAFGIVLGLVWVYLEVLRLLSYLRGRD</sequence>
<organism evidence="2 3">
    <name type="scientific">Hamadaea flava</name>
    <dbReference type="NCBI Taxonomy" id="1742688"/>
    <lineage>
        <taxon>Bacteria</taxon>
        <taxon>Bacillati</taxon>
        <taxon>Actinomycetota</taxon>
        <taxon>Actinomycetes</taxon>
        <taxon>Micromonosporales</taxon>
        <taxon>Micromonosporaceae</taxon>
        <taxon>Hamadaea</taxon>
    </lineage>
</organism>
<evidence type="ECO:0000313" key="3">
    <source>
        <dbReference type="Proteomes" id="UP001595816"/>
    </source>
</evidence>
<proteinExistence type="predicted"/>
<dbReference type="PIRSF" id="PIRSF009160">
    <property type="entry name" value="UCP009160"/>
    <property type="match status" value="1"/>
</dbReference>
<feature type="transmembrane region" description="Helical" evidence="1">
    <location>
        <begin position="108"/>
        <end position="129"/>
    </location>
</feature>
<protein>
    <submittedName>
        <fullName evidence="2">Bax inhibitor-1/YccA family protein</fullName>
    </submittedName>
</protein>
<reference evidence="3" key="1">
    <citation type="journal article" date="2019" name="Int. J. Syst. Evol. Microbiol.">
        <title>The Global Catalogue of Microorganisms (GCM) 10K type strain sequencing project: providing services to taxonomists for standard genome sequencing and annotation.</title>
        <authorList>
            <consortium name="The Broad Institute Genomics Platform"/>
            <consortium name="The Broad Institute Genome Sequencing Center for Infectious Disease"/>
            <person name="Wu L."/>
            <person name="Ma J."/>
        </authorList>
    </citation>
    <scope>NUCLEOTIDE SEQUENCE [LARGE SCALE GENOMIC DNA]</scope>
    <source>
        <strain evidence="3">CGMCC 4.7289</strain>
    </source>
</reference>
<gene>
    <name evidence="2" type="ORF">ACFOZ4_24235</name>
</gene>